<name>A0A923NDU1_9FIRM</name>
<organism evidence="2 3">
    <name type="scientific">Lentihominibacter faecis</name>
    <dbReference type="NCBI Taxonomy" id="2764712"/>
    <lineage>
        <taxon>Bacteria</taxon>
        <taxon>Bacillati</taxon>
        <taxon>Bacillota</taxon>
        <taxon>Clostridia</taxon>
        <taxon>Peptostreptococcales</taxon>
        <taxon>Anaerovoracaceae</taxon>
        <taxon>Lentihominibacter</taxon>
    </lineage>
</organism>
<gene>
    <name evidence="2" type="ORF">H8876_02125</name>
</gene>
<feature type="signal peptide" evidence="1">
    <location>
        <begin position="1"/>
        <end position="20"/>
    </location>
</feature>
<evidence type="ECO:0000313" key="3">
    <source>
        <dbReference type="Proteomes" id="UP000644115"/>
    </source>
</evidence>
<dbReference type="PROSITE" id="PS51257">
    <property type="entry name" value="PROKAR_LIPOPROTEIN"/>
    <property type="match status" value="1"/>
</dbReference>
<protein>
    <recommendedName>
        <fullName evidence="4">Lipoprotein</fullName>
    </recommendedName>
</protein>
<dbReference type="RefSeq" id="WP_249286331.1">
    <property type="nucleotide sequence ID" value="NZ_JACRWC010000035.1"/>
</dbReference>
<dbReference type="EMBL" id="JACRWC010000035">
    <property type="protein sequence ID" value="MBC5998802.1"/>
    <property type="molecule type" value="Genomic_DNA"/>
</dbReference>
<keyword evidence="3" id="KW-1185">Reference proteome</keyword>
<evidence type="ECO:0000313" key="2">
    <source>
        <dbReference type="EMBL" id="MBC5998802.1"/>
    </source>
</evidence>
<proteinExistence type="predicted"/>
<dbReference type="Proteomes" id="UP000644115">
    <property type="component" value="Unassembled WGS sequence"/>
</dbReference>
<reference evidence="2" key="1">
    <citation type="submission" date="2020-08" db="EMBL/GenBank/DDBJ databases">
        <authorList>
            <person name="Liu C."/>
            <person name="Sun Q."/>
        </authorList>
    </citation>
    <scope>NUCLEOTIDE SEQUENCE</scope>
    <source>
        <strain evidence="2">BX16</strain>
    </source>
</reference>
<evidence type="ECO:0008006" key="4">
    <source>
        <dbReference type="Google" id="ProtNLM"/>
    </source>
</evidence>
<evidence type="ECO:0000256" key="1">
    <source>
        <dbReference type="SAM" id="SignalP"/>
    </source>
</evidence>
<accession>A0A923NDU1</accession>
<dbReference type="AlphaFoldDB" id="A0A923NDU1"/>
<keyword evidence="1" id="KW-0732">Signal</keyword>
<comment type="caution">
    <text evidence="2">The sequence shown here is derived from an EMBL/GenBank/DDBJ whole genome shotgun (WGS) entry which is preliminary data.</text>
</comment>
<feature type="chain" id="PRO_5039301215" description="Lipoprotein" evidence="1">
    <location>
        <begin position="21"/>
        <end position="202"/>
    </location>
</feature>
<sequence length="202" mass="22871">MNKRFLALLTALILCLGLVACGSGEKNEAEKSTKETEVTARKQWDFTDKTGMIHGDFADKSFYKGMEYQEDRTTCLAICGDSSTPGQEIRIVITVRWESDLSVSEEQMKNAAKSYEPARMLTEETLKKYGAEGCRISYQLGNDDMGSWSWNDVLTKQPHGAESSEGCIVWIESHFYPGDEELVTYQLDQIGFNWDVYQSLKK</sequence>